<organism evidence="2 3">
    <name type="scientific">Dongia sedimenti</name>
    <dbReference type="NCBI Taxonomy" id="3064282"/>
    <lineage>
        <taxon>Bacteria</taxon>
        <taxon>Pseudomonadati</taxon>
        <taxon>Pseudomonadota</taxon>
        <taxon>Alphaproteobacteria</taxon>
        <taxon>Rhodospirillales</taxon>
        <taxon>Dongiaceae</taxon>
        <taxon>Dongia</taxon>
    </lineage>
</organism>
<dbReference type="RefSeq" id="WP_379954714.1">
    <property type="nucleotide sequence ID" value="NZ_JAUYVI010000002.1"/>
</dbReference>
<keyword evidence="3" id="KW-1185">Reference proteome</keyword>
<dbReference type="GO" id="GO:0016787">
    <property type="term" value="F:hydrolase activity"/>
    <property type="evidence" value="ECO:0007669"/>
    <property type="project" value="UniProtKB-KW"/>
</dbReference>
<keyword evidence="2" id="KW-0378">Hydrolase</keyword>
<evidence type="ECO:0000313" key="3">
    <source>
        <dbReference type="Proteomes" id="UP001230156"/>
    </source>
</evidence>
<dbReference type="Gene3D" id="1.10.287.500">
    <property type="entry name" value="Helix hairpin bin"/>
    <property type="match status" value="2"/>
</dbReference>
<dbReference type="EC" id="3.6.1.-" evidence="2"/>
<sequence>MAGAVPAELVAKLSALKTRMPSYTKDEIQEVVTEMLSSMEGDLSEMNLKLYAEVESLARYIVTAKGEIAALRPDEIMSDHIPNATDELDAIVGSTEEATNGILQAMESLESLTGEMEPAMAEKVTEAVTLVYESCNFQDITGQRITKVVKALKHIESKVDALVAAFGEDIAKYKSQHPQAEKAAENPMSDKALLNGPQLPDSAGKQDDIDALLASFD</sequence>
<dbReference type="InterPro" id="IPR007439">
    <property type="entry name" value="Chemotax_Pase_CheZ"/>
</dbReference>
<dbReference type="EMBL" id="JAUYVI010000002">
    <property type="protein sequence ID" value="MDQ7247314.1"/>
    <property type="molecule type" value="Genomic_DNA"/>
</dbReference>
<evidence type="ECO:0000256" key="1">
    <source>
        <dbReference type="SAM" id="MobiDB-lite"/>
    </source>
</evidence>
<gene>
    <name evidence="2" type="ORF">Q8A70_06535</name>
</gene>
<dbReference type="Proteomes" id="UP001230156">
    <property type="component" value="Unassembled WGS sequence"/>
</dbReference>
<dbReference type="SUPFAM" id="SSF75708">
    <property type="entry name" value="Chemotaxis phosphatase CheZ"/>
    <property type="match status" value="1"/>
</dbReference>
<dbReference type="Pfam" id="PF04344">
    <property type="entry name" value="CheZ"/>
    <property type="match status" value="1"/>
</dbReference>
<feature type="region of interest" description="Disordered" evidence="1">
    <location>
        <begin position="177"/>
        <end position="206"/>
    </location>
</feature>
<evidence type="ECO:0000313" key="2">
    <source>
        <dbReference type="EMBL" id="MDQ7247314.1"/>
    </source>
</evidence>
<name>A0ABU0YHW9_9PROT</name>
<comment type="caution">
    <text evidence="2">The sequence shown here is derived from an EMBL/GenBank/DDBJ whole genome shotgun (WGS) entry which is preliminary data.</text>
</comment>
<protein>
    <submittedName>
        <fullName evidence="2">Protein phosphatase CheZ</fullName>
        <ecNumber evidence="2">3.6.1.-</ecNumber>
    </submittedName>
</protein>
<accession>A0ABU0YHW9</accession>
<reference evidence="3" key="1">
    <citation type="submission" date="2023-08" db="EMBL/GenBank/DDBJ databases">
        <title>Rhodospirillaceae gen. nov., a novel taxon isolated from the Yangtze River Yuezi River estuary sludge.</title>
        <authorList>
            <person name="Ruan L."/>
        </authorList>
    </citation>
    <scope>NUCLEOTIDE SEQUENCE [LARGE SCALE GENOMIC DNA]</scope>
    <source>
        <strain evidence="3">R-7</strain>
    </source>
</reference>
<proteinExistence type="predicted"/>